<evidence type="ECO:0000313" key="2">
    <source>
        <dbReference type="EMBL" id="MBL0743877.1"/>
    </source>
</evidence>
<proteinExistence type="predicted"/>
<keyword evidence="1" id="KW-0812">Transmembrane</keyword>
<keyword evidence="3" id="KW-1185">Reference proteome</keyword>
<keyword evidence="1" id="KW-0472">Membrane</keyword>
<feature type="transmembrane region" description="Helical" evidence="1">
    <location>
        <begin position="118"/>
        <end position="135"/>
    </location>
</feature>
<accession>A0ABS1KXE1</accession>
<gene>
    <name evidence="2" type="ORF">JI741_21780</name>
</gene>
<organism evidence="2 3">
    <name type="scientific">Chryseolinea lacunae</name>
    <dbReference type="NCBI Taxonomy" id="2801331"/>
    <lineage>
        <taxon>Bacteria</taxon>
        <taxon>Pseudomonadati</taxon>
        <taxon>Bacteroidota</taxon>
        <taxon>Cytophagia</taxon>
        <taxon>Cytophagales</taxon>
        <taxon>Fulvivirgaceae</taxon>
        <taxon>Chryseolinea</taxon>
    </lineage>
</organism>
<evidence type="ECO:0000256" key="1">
    <source>
        <dbReference type="SAM" id="Phobius"/>
    </source>
</evidence>
<reference evidence="2 3" key="1">
    <citation type="submission" date="2021-01" db="EMBL/GenBank/DDBJ databases">
        <title>Chryseolinea sp. Jin1 Genome sequencing and assembly.</title>
        <authorList>
            <person name="Kim I."/>
        </authorList>
    </citation>
    <scope>NUCLEOTIDE SEQUENCE [LARGE SCALE GENOMIC DNA]</scope>
    <source>
        <strain evidence="2 3">Jin1</strain>
    </source>
</reference>
<name>A0ABS1KXE1_9BACT</name>
<dbReference type="EMBL" id="JAERRB010000008">
    <property type="protein sequence ID" value="MBL0743877.1"/>
    <property type="molecule type" value="Genomic_DNA"/>
</dbReference>
<feature type="transmembrane region" description="Helical" evidence="1">
    <location>
        <begin position="82"/>
        <end position="106"/>
    </location>
</feature>
<protein>
    <submittedName>
        <fullName evidence="2">Uncharacterized protein</fullName>
    </submittedName>
</protein>
<dbReference type="Proteomes" id="UP000613030">
    <property type="component" value="Unassembled WGS sequence"/>
</dbReference>
<comment type="caution">
    <text evidence="2">The sequence shown here is derived from an EMBL/GenBank/DDBJ whole genome shotgun (WGS) entry which is preliminary data.</text>
</comment>
<evidence type="ECO:0000313" key="3">
    <source>
        <dbReference type="Proteomes" id="UP000613030"/>
    </source>
</evidence>
<sequence>MSCAAEFFSIDSARQSVVVFGQTMKRKNLPGVSEILFIVKGNYAMVTESIPAVTENISVNTPAVSIVIFTVPHVKKCHSIEVWFFFLEISLAFIETNFIFIVMEIITINTALASMGNVVHSIASLDILPLFFYVLRHFFCVA</sequence>
<keyword evidence="1" id="KW-1133">Transmembrane helix</keyword>